<evidence type="ECO:0000256" key="7">
    <source>
        <dbReference type="SAM" id="Phobius"/>
    </source>
</evidence>
<evidence type="ECO:0000256" key="3">
    <source>
        <dbReference type="ARBA" id="ARBA00022475"/>
    </source>
</evidence>
<dbReference type="CDD" id="cd17321">
    <property type="entry name" value="MFS_MMR_MDR_like"/>
    <property type="match status" value="1"/>
</dbReference>
<dbReference type="InterPro" id="IPR020846">
    <property type="entry name" value="MFS_dom"/>
</dbReference>
<dbReference type="Proteomes" id="UP000244069">
    <property type="component" value="Unassembled WGS sequence"/>
</dbReference>
<dbReference type="InterPro" id="IPR011701">
    <property type="entry name" value="MFS"/>
</dbReference>
<dbReference type="RefSeq" id="WP_107978602.1">
    <property type="nucleotide sequence ID" value="NZ_BMEZ01000035.1"/>
</dbReference>
<accession>A0A2T6A7J0</accession>
<dbReference type="EMBL" id="QBKN01000036">
    <property type="protein sequence ID" value="PTX39767.1"/>
    <property type="molecule type" value="Genomic_DNA"/>
</dbReference>
<dbReference type="OrthoDB" id="2414439at2"/>
<comment type="caution">
    <text evidence="9">The sequence shown here is derived from an EMBL/GenBank/DDBJ whole genome shotgun (WGS) entry which is preliminary data.</text>
</comment>
<feature type="transmembrane region" description="Helical" evidence="7">
    <location>
        <begin position="54"/>
        <end position="72"/>
    </location>
</feature>
<keyword evidence="3" id="KW-1003">Cell membrane</keyword>
<evidence type="ECO:0000313" key="9">
    <source>
        <dbReference type="EMBL" id="PTX39767.1"/>
    </source>
</evidence>
<name>A0A2T6A7J0_9RHOB</name>
<feature type="transmembrane region" description="Helical" evidence="7">
    <location>
        <begin position="304"/>
        <end position="324"/>
    </location>
</feature>
<keyword evidence="2" id="KW-0813">Transport</keyword>
<dbReference type="Gene3D" id="1.20.1720.10">
    <property type="entry name" value="Multidrug resistance protein D"/>
    <property type="match status" value="1"/>
</dbReference>
<sequence length="471" mass="48917">MSHPEQGETPARHPGAILAIILISYLMIILDVSIVITGLPKIREELSFTTAELSWVQSIYTLTFGGFLLLGARAGDILGRRKTFQAGLVIFTLASLAIGVAQSAEMLIIARGIQGFGAAILAPSTLALLSFSFAEGRERTRATAWYGSTAGIGAAFGLVLGGVLADTLSWRVGFFINLPIGLAMIFLGARFVEETTPTPGKFDLAGAIGSTLGFGALIWGVLSTAERGWSDSTALSAIGVGALIIVAFVLHEARAAQPIMPLRLFASRERIGAYGARFLFLAAMVGFFFFTTQFLQGVDGFSPLQAGLGFLPMTLVNFGVAMTVPRLTETLGNRTLMLAGLAVTAVGMIWLAQADAGAGYVTSIALPMALIGAGQGFCFGPLTASGIAGTRKEDAGAASGLVNVAHQMGMSFGLAFLVAMAALFGGPADFAASYHAAMTTGAILLVLSLVIAWALIPRPARAPARFNTAGS</sequence>
<dbReference type="SUPFAM" id="SSF103473">
    <property type="entry name" value="MFS general substrate transporter"/>
    <property type="match status" value="1"/>
</dbReference>
<feature type="transmembrane region" description="Helical" evidence="7">
    <location>
        <begin position="400"/>
        <end position="424"/>
    </location>
</feature>
<feature type="transmembrane region" description="Helical" evidence="7">
    <location>
        <begin position="16"/>
        <end position="39"/>
    </location>
</feature>
<comment type="subcellular location">
    <subcellularLocation>
        <location evidence="1">Cell membrane</location>
        <topology evidence="1">Multi-pass membrane protein</topology>
    </subcellularLocation>
</comment>
<evidence type="ECO:0000313" key="10">
    <source>
        <dbReference type="Proteomes" id="UP000244069"/>
    </source>
</evidence>
<evidence type="ECO:0000256" key="1">
    <source>
        <dbReference type="ARBA" id="ARBA00004651"/>
    </source>
</evidence>
<dbReference type="InterPro" id="IPR036259">
    <property type="entry name" value="MFS_trans_sf"/>
</dbReference>
<feature type="transmembrane region" description="Helical" evidence="7">
    <location>
        <begin position="170"/>
        <end position="192"/>
    </location>
</feature>
<feature type="transmembrane region" description="Helical" evidence="7">
    <location>
        <begin position="336"/>
        <end position="352"/>
    </location>
</feature>
<protein>
    <submittedName>
        <fullName evidence="9">EmrB/QacA subfamily drug resistance transporter</fullName>
    </submittedName>
</protein>
<feature type="transmembrane region" description="Helical" evidence="7">
    <location>
        <begin position="204"/>
        <end position="222"/>
    </location>
</feature>
<evidence type="ECO:0000259" key="8">
    <source>
        <dbReference type="PROSITE" id="PS50850"/>
    </source>
</evidence>
<feature type="transmembrane region" description="Helical" evidence="7">
    <location>
        <begin position="436"/>
        <end position="456"/>
    </location>
</feature>
<feature type="transmembrane region" description="Helical" evidence="7">
    <location>
        <begin position="271"/>
        <end position="292"/>
    </location>
</feature>
<gene>
    <name evidence="9" type="ORF">C8N44_13610</name>
</gene>
<feature type="transmembrane region" description="Helical" evidence="7">
    <location>
        <begin position="143"/>
        <end position="164"/>
    </location>
</feature>
<organism evidence="9 10">
    <name type="scientific">Allosediminivita pacifica</name>
    <dbReference type="NCBI Taxonomy" id="1267769"/>
    <lineage>
        <taxon>Bacteria</taxon>
        <taxon>Pseudomonadati</taxon>
        <taxon>Pseudomonadota</taxon>
        <taxon>Alphaproteobacteria</taxon>
        <taxon>Rhodobacterales</taxon>
        <taxon>Paracoccaceae</taxon>
        <taxon>Allosediminivita</taxon>
    </lineage>
</organism>
<dbReference type="InterPro" id="IPR001807">
    <property type="entry name" value="ClC"/>
</dbReference>
<keyword evidence="5 7" id="KW-1133">Transmembrane helix</keyword>
<evidence type="ECO:0000256" key="2">
    <source>
        <dbReference type="ARBA" id="ARBA00022448"/>
    </source>
</evidence>
<keyword evidence="6 7" id="KW-0472">Membrane</keyword>
<feature type="domain" description="Major facilitator superfamily (MFS) profile" evidence="8">
    <location>
        <begin position="17"/>
        <end position="460"/>
    </location>
</feature>
<feature type="transmembrane region" description="Helical" evidence="7">
    <location>
        <begin position="84"/>
        <end position="102"/>
    </location>
</feature>
<dbReference type="PRINTS" id="PR00762">
    <property type="entry name" value="CLCHANNEL"/>
</dbReference>
<evidence type="ECO:0000256" key="5">
    <source>
        <dbReference type="ARBA" id="ARBA00022989"/>
    </source>
</evidence>
<feature type="transmembrane region" description="Helical" evidence="7">
    <location>
        <begin position="108"/>
        <end position="131"/>
    </location>
</feature>
<dbReference type="PANTHER" id="PTHR42718:SF46">
    <property type="entry name" value="BLR6921 PROTEIN"/>
    <property type="match status" value="1"/>
</dbReference>
<dbReference type="AlphaFoldDB" id="A0A2T6A7J0"/>
<dbReference type="PROSITE" id="PS50850">
    <property type="entry name" value="MFS"/>
    <property type="match status" value="1"/>
</dbReference>
<proteinExistence type="predicted"/>
<keyword evidence="4 7" id="KW-0812">Transmembrane</keyword>
<feature type="transmembrane region" description="Helical" evidence="7">
    <location>
        <begin position="364"/>
        <end position="388"/>
    </location>
</feature>
<dbReference type="GO" id="GO:0005886">
    <property type="term" value="C:plasma membrane"/>
    <property type="evidence" value="ECO:0007669"/>
    <property type="project" value="UniProtKB-SubCell"/>
</dbReference>
<dbReference type="Gene3D" id="1.20.1250.20">
    <property type="entry name" value="MFS general substrate transporter like domains"/>
    <property type="match status" value="1"/>
</dbReference>
<evidence type="ECO:0000256" key="6">
    <source>
        <dbReference type="ARBA" id="ARBA00023136"/>
    </source>
</evidence>
<keyword evidence="10" id="KW-1185">Reference proteome</keyword>
<dbReference type="Pfam" id="PF07690">
    <property type="entry name" value="MFS_1"/>
    <property type="match status" value="1"/>
</dbReference>
<dbReference type="GO" id="GO:0015108">
    <property type="term" value="F:chloride transmembrane transporter activity"/>
    <property type="evidence" value="ECO:0007669"/>
    <property type="project" value="InterPro"/>
</dbReference>
<feature type="transmembrane region" description="Helical" evidence="7">
    <location>
        <begin position="234"/>
        <end position="250"/>
    </location>
</feature>
<reference evidence="9 10" key="1">
    <citation type="submission" date="2018-04" db="EMBL/GenBank/DDBJ databases">
        <title>Genomic Encyclopedia of Archaeal and Bacterial Type Strains, Phase II (KMG-II): from individual species to whole genera.</title>
        <authorList>
            <person name="Goeker M."/>
        </authorList>
    </citation>
    <scope>NUCLEOTIDE SEQUENCE [LARGE SCALE GENOMIC DNA]</scope>
    <source>
        <strain evidence="9 10">DSM 29329</strain>
    </source>
</reference>
<evidence type="ECO:0000256" key="4">
    <source>
        <dbReference type="ARBA" id="ARBA00022692"/>
    </source>
</evidence>
<dbReference type="PANTHER" id="PTHR42718">
    <property type="entry name" value="MAJOR FACILITATOR SUPERFAMILY MULTIDRUG TRANSPORTER MFSC"/>
    <property type="match status" value="1"/>
</dbReference>